<gene>
    <name evidence="1" type="ORF">DAPPUDRAFT_234076</name>
</gene>
<dbReference type="HOGENOM" id="CLU_2239276_0_0_1"/>
<dbReference type="EMBL" id="GL732525">
    <property type="protein sequence ID" value="EFX88734.1"/>
    <property type="molecule type" value="Genomic_DNA"/>
</dbReference>
<dbReference type="KEGG" id="dpx:DAPPUDRAFT_234076"/>
<evidence type="ECO:0000313" key="1">
    <source>
        <dbReference type="EMBL" id="EFX88734.1"/>
    </source>
</evidence>
<keyword evidence="2" id="KW-1185">Reference proteome</keyword>
<name>E9FUI2_DAPPU</name>
<dbReference type="InParanoid" id="E9FUI2"/>
<evidence type="ECO:0000313" key="2">
    <source>
        <dbReference type="Proteomes" id="UP000000305"/>
    </source>
</evidence>
<organism evidence="1 2">
    <name type="scientific">Daphnia pulex</name>
    <name type="common">Water flea</name>
    <dbReference type="NCBI Taxonomy" id="6669"/>
    <lineage>
        <taxon>Eukaryota</taxon>
        <taxon>Metazoa</taxon>
        <taxon>Ecdysozoa</taxon>
        <taxon>Arthropoda</taxon>
        <taxon>Crustacea</taxon>
        <taxon>Branchiopoda</taxon>
        <taxon>Diplostraca</taxon>
        <taxon>Cladocera</taxon>
        <taxon>Anomopoda</taxon>
        <taxon>Daphniidae</taxon>
        <taxon>Daphnia</taxon>
    </lineage>
</organism>
<proteinExistence type="predicted"/>
<dbReference type="AlphaFoldDB" id="E9FUI2"/>
<accession>E9FUI2</accession>
<protein>
    <submittedName>
        <fullName evidence="1">Uncharacterized protein</fullName>
    </submittedName>
</protein>
<sequence>MTVMHMTILLRVLPHPLRSSRQPAFNIDQLNKPIGGYCTLETLQLNVERKSISVYISSAETNGAMKRTVFPPFTTCSWCLCCPASSQPAQRLFIRRQATPFTDIS</sequence>
<dbReference type="Proteomes" id="UP000000305">
    <property type="component" value="Unassembled WGS sequence"/>
</dbReference>
<reference evidence="1 2" key="1">
    <citation type="journal article" date="2011" name="Science">
        <title>The ecoresponsive genome of Daphnia pulex.</title>
        <authorList>
            <person name="Colbourne J.K."/>
            <person name="Pfrender M.E."/>
            <person name="Gilbert D."/>
            <person name="Thomas W.K."/>
            <person name="Tucker A."/>
            <person name="Oakley T.H."/>
            <person name="Tokishita S."/>
            <person name="Aerts A."/>
            <person name="Arnold G.J."/>
            <person name="Basu M.K."/>
            <person name="Bauer D.J."/>
            <person name="Caceres C.E."/>
            <person name="Carmel L."/>
            <person name="Casola C."/>
            <person name="Choi J.H."/>
            <person name="Detter J.C."/>
            <person name="Dong Q."/>
            <person name="Dusheyko S."/>
            <person name="Eads B.D."/>
            <person name="Frohlich T."/>
            <person name="Geiler-Samerotte K.A."/>
            <person name="Gerlach D."/>
            <person name="Hatcher P."/>
            <person name="Jogdeo S."/>
            <person name="Krijgsveld J."/>
            <person name="Kriventseva E.V."/>
            <person name="Kultz D."/>
            <person name="Laforsch C."/>
            <person name="Lindquist E."/>
            <person name="Lopez J."/>
            <person name="Manak J.R."/>
            <person name="Muller J."/>
            <person name="Pangilinan J."/>
            <person name="Patwardhan R.P."/>
            <person name="Pitluck S."/>
            <person name="Pritham E.J."/>
            <person name="Rechtsteiner A."/>
            <person name="Rho M."/>
            <person name="Rogozin I.B."/>
            <person name="Sakarya O."/>
            <person name="Salamov A."/>
            <person name="Schaack S."/>
            <person name="Shapiro H."/>
            <person name="Shiga Y."/>
            <person name="Skalitzky C."/>
            <person name="Smith Z."/>
            <person name="Souvorov A."/>
            <person name="Sung W."/>
            <person name="Tang Z."/>
            <person name="Tsuchiya D."/>
            <person name="Tu H."/>
            <person name="Vos H."/>
            <person name="Wang M."/>
            <person name="Wolf Y.I."/>
            <person name="Yamagata H."/>
            <person name="Yamada T."/>
            <person name="Ye Y."/>
            <person name="Shaw J.R."/>
            <person name="Andrews J."/>
            <person name="Crease T.J."/>
            <person name="Tang H."/>
            <person name="Lucas S.M."/>
            <person name="Robertson H.M."/>
            <person name="Bork P."/>
            <person name="Koonin E.V."/>
            <person name="Zdobnov E.M."/>
            <person name="Grigoriev I.V."/>
            <person name="Lynch M."/>
            <person name="Boore J.L."/>
        </authorList>
    </citation>
    <scope>NUCLEOTIDE SEQUENCE [LARGE SCALE GENOMIC DNA]</scope>
</reference>